<comment type="caution">
    <text evidence="1">The sequence shown here is derived from an EMBL/GenBank/DDBJ whole genome shotgun (WGS) entry which is preliminary data.</text>
</comment>
<reference evidence="1 2" key="1">
    <citation type="submission" date="2015-10" db="EMBL/GenBank/DDBJ databases">
        <title>A novel member of the family Ruminococcaceae isolated from human faeces.</title>
        <authorList>
            <person name="Shkoporov A.N."/>
            <person name="Chaplin A.V."/>
            <person name="Motuzova O.V."/>
            <person name="Kafarskaia L.I."/>
            <person name="Efimov B.A."/>
        </authorList>
    </citation>
    <scope>NUCLEOTIDE SEQUENCE [LARGE SCALE GENOMIC DNA]</scope>
    <source>
        <strain evidence="1 2">668</strain>
    </source>
</reference>
<accession>A0A0W7TN80</accession>
<dbReference type="EMBL" id="LMUA01000025">
    <property type="protein sequence ID" value="KUE75265.1"/>
    <property type="molecule type" value="Genomic_DNA"/>
</dbReference>
<gene>
    <name evidence="1" type="ORF">ASJ35_14760</name>
</gene>
<evidence type="ECO:0000313" key="2">
    <source>
        <dbReference type="Proteomes" id="UP000053433"/>
    </source>
</evidence>
<dbReference type="Proteomes" id="UP000053433">
    <property type="component" value="Unassembled WGS sequence"/>
</dbReference>
<proteinExistence type="predicted"/>
<evidence type="ECO:0008006" key="3">
    <source>
        <dbReference type="Google" id="ProtNLM"/>
    </source>
</evidence>
<organism evidence="1 2">
    <name type="scientific">Ruthenibacterium lactatiformans</name>
    <dbReference type="NCBI Taxonomy" id="1550024"/>
    <lineage>
        <taxon>Bacteria</taxon>
        <taxon>Bacillati</taxon>
        <taxon>Bacillota</taxon>
        <taxon>Clostridia</taxon>
        <taxon>Eubacteriales</taxon>
        <taxon>Oscillospiraceae</taxon>
        <taxon>Ruthenibacterium</taxon>
    </lineage>
</organism>
<dbReference type="SUPFAM" id="SSF75005">
    <property type="entry name" value="Arabinanase/levansucrase/invertase"/>
    <property type="match status" value="1"/>
</dbReference>
<evidence type="ECO:0000313" key="1">
    <source>
        <dbReference type="EMBL" id="KUE75265.1"/>
    </source>
</evidence>
<dbReference type="AlphaFoldDB" id="A0A0W7TN80"/>
<dbReference type="InterPro" id="IPR023296">
    <property type="entry name" value="Glyco_hydro_beta-prop_sf"/>
</dbReference>
<protein>
    <recommendedName>
        <fullName evidence="3">Glycosyl hydrolase family 32 N-terminal domain-containing protein</fullName>
    </recommendedName>
</protein>
<dbReference type="Gene3D" id="2.115.10.20">
    <property type="entry name" value="Glycosyl hydrolase domain, family 43"/>
    <property type="match status" value="2"/>
</dbReference>
<dbReference type="RefSeq" id="WP_058723654.1">
    <property type="nucleotide sequence ID" value="NZ_CATXDA010000053.1"/>
</dbReference>
<sequence length="483" mass="55976">MDKYLLLNRGVLQPQGMDNLKLVVAQIEKDTENNPLFYEDFFSDPPRKWEPRYDNAYPNVIYDEKYKKYRCYYTLCSKDKDSASASREERTRRDYRPSPTRIASLGYAESDDGVHWEKPNLGFVDFEGSFENNLLFRYAHGTGVFLDKEETDPAKRYKMVTKVEYPGHRTYMAVNFSEDGVHWGEMIQWPRWNPPADSHNFPFRDKVDGLFKVITRTWKNGVRISAICSSRDFINWSEPREILRGDGFESQVYSMPVFWYDGLYLGLASMFHEGDRSAENFDTVDCELTYASTSDKFDRAAPYQYIIPRGAGKYPTGAFDCGCIYAAAPIDMGDKLCFYYMGGNGRHTNFRETSFARGFLPKDKFAWYQQREANRPATLPTSRFNIYGNYLSVLADVEDGGEWSVALAPSWKDEPYEGFGFEDCELTPEADGYTRVQFRGRELMDLEIATVCLIFRFHKTKLYALRGEIVQQAERYYEGAPAL</sequence>
<name>A0A0W7TN80_9FIRM</name>